<gene>
    <name evidence="6" type="primary">ICL1_4</name>
    <name evidence="6" type="ORF">EHS25_006772</name>
</gene>
<feature type="compositionally biased region" description="Acidic residues" evidence="5">
    <location>
        <begin position="810"/>
        <end position="825"/>
    </location>
</feature>
<evidence type="ECO:0000313" key="6">
    <source>
        <dbReference type="EMBL" id="RSH94118.1"/>
    </source>
</evidence>
<reference evidence="6 7" key="1">
    <citation type="submission" date="2018-11" db="EMBL/GenBank/DDBJ databases">
        <title>Genome sequence of Saitozyma podzolica DSM 27192.</title>
        <authorList>
            <person name="Aliyu H."/>
            <person name="Gorte O."/>
            <person name="Ochsenreither K."/>
        </authorList>
    </citation>
    <scope>NUCLEOTIDE SEQUENCE [LARGE SCALE GENOMIC DNA]</scope>
    <source>
        <strain evidence="6 7">DSM 27192</strain>
    </source>
</reference>
<dbReference type="EC" id="4.1.3.30" evidence="3"/>
<keyword evidence="7" id="KW-1185">Reference proteome</keyword>
<feature type="compositionally biased region" description="Polar residues" evidence="5">
    <location>
        <begin position="607"/>
        <end position="616"/>
    </location>
</feature>
<feature type="compositionally biased region" description="Basic and acidic residues" evidence="5">
    <location>
        <begin position="852"/>
        <end position="865"/>
    </location>
</feature>
<protein>
    <recommendedName>
        <fullName evidence="3">methylisocitrate lyase</fullName>
        <ecNumber evidence="3">4.1.3.30</ecNumber>
    </recommendedName>
</protein>
<dbReference type="OrthoDB" id="10325242at2759"/>
<evidence type="ECO:0000256" key="4">
    <source>
        <dbReference type="ARBA" id="ARBA00023239"/>
    </source>
</evidence>
<dbReference type="EMBL" id="RSCD01000003">
    <property type="protein sequence ID" value="RSH94118.1"/>
    <property type="molecule type" value="Genomic_DNA"/>
</dbReference>
<comment type="similarity">
    <text evidence="2">Belongs to the isocitrate lyase/PEP mutase superfamily. Isocitrate lyase family.</text>
</comment>
<proteinExistence type="inferred from homology"/>
<dbReference type="STRING" id="1890683.A0A427YSI9"/>
<dbReference type="InterPro" id="IPR040442">
    <property type="entry name" value="Pyrv_kinase-like_dom_sf"/>
</dbReference>
<feature type="region of interest" description="Disordered" evidence="5">
    <location>
        <begin position="852"/>
        <end position="877"/>
    </location>
</feature>
<dbReference type="GO" id="GO:0046421">
    <property type="term" value="F:methylisocitrate lyase activity"/>
    <property type="evidence" value="ECO:0007669"/>
    <property type="project" value="UniProtKB-EC"/>
</dbReference>
<feature type="region of interest" description="Disordered" evidence="5">
    <location>
        <begin position="797"/>
        <end position="825"/>
    </location>
</feature>
<comment type="caution">
    <text evidence="6">The sequence shown here is derived from an EMBL/GenBank/DDBJ whole genome shotgun (WGS) entry which is preliminary data.</text>
</comment>
<dbReference type="AlphaFoldDB" id="A0A427YSI9"/>
<evidence type="ECO:0000313" key="7">
    <source>
        <dbReference type="Proteomes" id="UP000279259"/>
    </source>
</evidence>
<dbReference type="InterPro" id="IPR006254">
    <property type="entry name" value="Isocitrate_lyase"/>
</dbReference>
<dbReference type="Gene3D" id="3.20.20.60">
    <property type="entry name" value="Phosphoenolpyruvate-binding domains"/>
    <property type="match status" value="1"/>
</dbReference>
<comment type="catalytic activity">
    <reaction evidence="1">
        <text>(2S,3R)-3-hydroxybutane-1,2,3-tricarboxylate = pyruvate + succinate</text>
        <dbReference type="Rhea" id="RHEA:16809"/>
        <dbReference type="ChEBI" id="CHEBI:15361"/>
        <dbReference type="ChEBI" id="CHEBI:30031"/>
        <dbReference type="ChEBI" id="CHEBI:57429"/>
        <dbReference type="EC" id="4.1.3.30"/>
    </reaction>
</comment>
<name>A0A427YSI9_9TREE</name>
<dbReference type="GO" id="GO:0004451">
    <property type="term" value="F:isocitrate lyase activity"/>
    <property type="evidence" value="ECO:0007669"/>
    <property type="project" value="InterPro"/>
</dbReference>
<dbReference type="PANTHER" id="PTHR21631">
    <property type="entry name" value="ISOCITRATE LYASE/MALATE SYNTHASE"/>
    <property type="match status" value="1"/>
</dbReference>
<accession>A0A427YSI9</accession>
<dbReference type="GO" id="GO:0019752">
    <property type="term" value="P:carboxylic acid metabolic process"/>
    <property type="evidence" value="ECO:0007669"/>
    <property type="project" value="InterPro"/>
</dbReference>
<feature type="region of interest" description="Disordered" evidence="5">
    <location>
        <begin position="595"/>
        <end position="634"/>
    </location>
</feature>
<evidence type="ECO:0000256" key="2">
    <source>
        <dbReference type="ARBA" id="ARBA00005704"/>
    </source>
</evidence>
<evidence type="ECO:0000256" key="3">
    <source>
        <dbReference type="ARBA" id="ARBA00012260"/>
    </source>
</evidence>
<dbReference type="InterPro" id="IPR015813">
    <property type="entry name" value="Pyrv/PenolPyrv_kinase-like_dom"/>
</dbReference>
<dbReference type="NCBIfam" id="TIGR01346">
    <property type="entry name" value="isocit_lyase"/>
    <property type="match status" value="1"/>
</dbReference>
<sequence>MTIDSWRSPEAIKAWWVSPSQSALRRPYTAEEVAALRDVFPEASHSNELALKLRGIFEKHRQNKTINIAMSVLDAVSLQMMAEEGFETAYVSGALISMTDTPTNDPGTDLADYPYDAIPKKVKNLFRSQLLQSRVAGLSGGDPNKSLMPIIADADSGHGFNTATMKLVKLMVQSGASGFHIDDLLSGTKRFDRKDGIYYVVVPVSELVRRLTAARLQLDIMGSEAVIIARSDVEMGSHVTSTVDPRDRPYVLGATVALPRDYSSMATSPEKEKWLAESKLASLDDAFKAAQPKLFEEFTTKTQDLNVSEALRVANNLAPEFYWSTDAARTIHGWYPYRGCVEAAIDRVLACADVADVLWSCVRGYDGKPAEQFSTAIHKVHPGKWLAYNVTGGFPADGSMDEEIKAIPQKLASLGYVWQFLPMSGITSLGLGVKRAAREIKANGLFGYIDTCSRPAAAGPDTSVEWWWKPMGKLTDAAAEAIGDGLSFERVGGKLFWRDQGFSVDDHSMLDDSDVLPVPQAIVTSRPHCCLYITLWAFTYLTAASDNEDSNPLTRIVNQFQAIFSRLNAERQMGSSKAKPRASNHAMADLERVSRHLRPSDAGPATTPRQPSSESPVTFDRPQAFTTGNGRGRAFSGKTVRSVFREDLPLDESKGDLQLTPIAQTREEGENAGTWAEALTSLFLGSKPATSTTSSDCQLEPPSIRYPESQDHDWWRRVKEAYDGGLKLLPALLGTNTQESSSNKGIENAIIADNSSTIFSSDGDLSAATSRTRALGSDHSLAASSAYSSELTESWSNVADQGTPLITPPSEDDTSDDSSSEDSSEFLEAKEAARAWWSKGFNGNRRLLAPSAREKRLSDISEDSRVTPISSGEDDATLEKARVVTFQSLESLQSQPSLQEVKRPNLSSISLGEIVA</sequence>
<dbReference type="Gene3D" id="1.10.10.850">
    <property type="match status" value="1"/>
</dbReference>
<organism evidence="6 7">
    <name type="scientific">Saitozyma podzolica</name>
    <dbReference type="NCBI Taxonomy" id="1890683"/>
    <lineage>
        <taxon>Eukaryota</taxon>
        <taxon>Fungi</taxon>
        <taxon>Dikarya</taxon>
        <taxon>Basidiomycota</taxon>
        <taxon>Agaricomycotina</taxon>
        <taxon>Tremellomycetes</taxon>
        <taxon>Tremellales</taxon>
        <taxon>Trimorphomycetaceae</taxon>
        <taxon>Saitozyma</taxon>
    </lineage>
</organism>
<dbReference type="Proteomes" id="UP000279259">
    <property type="component" value="Unassembled WGS sequence"/>
</dbReference>
<keyword evidence="4 6" id="KW-0456">Lyase</keyword>
<dbReference type="PANTHER" id="PTHR21631:SF3">
    <property type="entry name" value="BIFUNCTIONAL GLYOXYLATE CYCLE PROTEIN"/>
    <property type="match status" value="1"/>
</dbReference>
<dbReference type="Pfam" id="PF00463">
    <property type="entry name" value="ICL"/>
    <property type="match status" value="1"/>
</dbReference>
<evidence type="ECO:0000256" key="5">
    <source>
        <dbReference type="SAM" id="MobiDB-lite"/>
    </source>
</evidence>
<evidence type="ECO:0000256" key="1">
    <source>
        <dbReference type="ARBA" id="ARBA00001050"/>
    </source>
</evidence>
<dbReference type="SUPFAM" id="SSF51621">
    <property type="entry name" value="Phosphoenolpyruvate/pyruvate domain"/>
    <property type="match status" value="1"/>
</dbReference>